<protein>
    <recommendedName>
        <fullName evidence="1">Phosphogluconate dehydrogenase NAD-binding putative C-terminal domain-containing protein</fullName>
    </recommendedName>
</protein>
<dbReference type="InterPro" id="IPR015814">
    <property type="entry name" value="Pgluconate_DH_NAD-bd_C"/>
</dbReference>
<gene>
    <name evidence="2" type="ORF">E4U43_007005</name>
</gene>
<dbReference type="OrthoDB" id="9988102at2759"/>
<dbReference type="Gene3D" id="1.10.1040.10">
    <property type="entry name" value="N-(1-d-carboxylethyl)-l-norvaline Dehydrogenase, domain 2"/>
    <property type="match status" value="1"/>
</dbReference>
<dbReference type="AlphaFoldDB" id="A0A9P7T0X5"/>
<dbReference type="Proteomes" id="UP000748025">
    <property type="component" value="Unassembled WGS sequence"/>
</dbReference>
<dbReference type="SUPFAM" id="SSF48179">
    <property type="entry name" value="6-phosphogluconate dehydrogenase C-terminal domain-like"/>
    <property type="match status" value="1"/>
</dbReference>
<dbReference type="InterPro" id="IPR008927">
    <property type="entry name" value="6-PGluconate_DH-like_C_sf"/>
</dbReference>
<keyword evidence="3" id="KW-1185">Reference proteome</keyword>
<sequence>MSSSGESSSTRVGILSMGDMGAGIAKLLVAPRGSQDTIDRAKAANVAIVPSDLHLVKQCQVILSVVPPRDAQATAQRIADALSGGTTATEHDHVFFVDLNATSPSSAKAMASMFEMARVPVLFIDGCILGTPPRLRDDPAGEVAAATDSLTNTDTDAEWRRPSIPVSGPHRLSSLPDGHRLAEVLNVRSISDDIGAASGCKMCFAAISKGFTALATQSFATAQRLGVADELSREMGLILPGHLATAERSVPDMPPKAYRWVREMEEIADTMAEEGGWTRELFSGIAGVYRSVAENDVLGKEKIGKRRRGNTLEDVAILVGEGLEQKKKKME</sequence>
<feature type="domain" description="Phosphogluconate dehydrogenase NAD-binding putative C-terminal" evidence="1">
    <location>
        <begin position="222"/>
        <end position="292"/>
    </location>
</feature>
<proteinExistence type="predicted"/>
<reference evidence="2" key="1">
    <citation type="journal article" date="2020" name="bioRxiv">
        <title>Whole genome comparisons of ergot fungi reveals the divergence and evolution of species within the genus Claviceps are the result of varying mechanisms driving genome evolution and host range expansion.</title>
        <authorList>
            <person name="Wyka S.A."/>
            <person name="Mondo S.J."/>
            <person name="Liu M."/>
            <person name="Dettman J."/>
            <person name="Nalam V."/>
            <person name="Broders K.D."/>
        </authorList>
    </citation>
    <scope>NUCLEOTIDE SEQUENCE</scope>
    <source>
        <strain evidence="2">CCC 602</strain>
    </source>
</reference>
<organism evidence="2 3">
    <name type="scientific">Claviceps pusilla</name>
    <dbReference type="NCBI Taxonomy" id="123648"/>
    <lineage>
        <taxon>Eukaryota</taxon>
        <taxon>Fungi</taxon>
        <taxon>Dikarya</taxon>
        <taxon>Ascomycota</taxon>
        <taxon>Pezizomycotina</taxon>
        <taxon>Sordariomycetes</taxon>
        <taxon>Hypocreomycetidae</taxon>
        <taxon>Hypocreales</taxon>
        <taxon>Clavicipitaceae</taxon>
        <taxon>Claviceps</taxon>
    </lineage>
</organism>
<comment type="caution">
    <text evidence="2">The sequence shown here is derived from an EMBL/GenBank/DDBJ whole genome shotgun (WGS) entry which is preliminary data.</text>
</comment>
<dbReference type="Pfam" id="PF09130">
    <property type="entry name" value="DUF1932"/>
    <property type="match status" value="1"/>
</dbReference>
<dbReference type="InterPro" id="IPR036291">
    <property type="entry name" value="NAD(P)-bd_dom_sf"/>
</dbReference>
<evidence type="ECO:0000313" key="2">
    <source>
        <dbReference type="EMBL" id="KAG6014020.1"/>
    </source>
</evidence>
<accession>A0A9P7T0X5</accession>
<evidence type="ECO:0000259" key="1">
    <source>
        <dbReference type="Pfam" id="PF09130"/>
    </source>
</evidence>
<name>A0A9P7T0X5_9HYPO</name>
<evidence type="ECO:0000313" key="3">
    <source>
        <dbReference type="Proteomes" id="UP000748025"/>
    </source>
</evidence>
<dbReference type="EMBL" id="SRPW01000512">
    <property type="protein sequence ID" value="KAG6014020.1"/>
    <property type="molecule type" value="Genomic_DNA"/>
</dbReference>
<dbReference type="Gene3D" id="3.40.50.720">
    <property type="entry name" value="NAD(P)-binding Rossmann-like Domain"/>
    <property type="match status" value="1"/>
</dbReference>
<dbReference type="SUPFAM" id="SSF51735">
    <property type="entry name" value="NAD(P)-binding Rossmann-fold domains"/>
    <property type="match status" value="1"/>
</dbReference>
<dbReference type="InterPro" id="IPR013328">
    <property type="entry name" value="6PGD_dom2"/>
</dbReference>